<evidence type="ECO:0000313" key="4">
    <source>
        <dbReference type="EMBL" id="KRO01300.1"/>
    </source>
</evidence>
<dbReference type="GO" id="GO:0006002">
    <property type="term" value="P:fructose 6-phosphate metabolic process"/>
    <property type="evidence" value="ECO:0007669"/>
    <property type="project" value="TreeGrafter"/>
</dbReference>
<dbReference type="STRING" id="449659.IV66_GL000488"/>
<evidence type="ECO:0000259" key="3">
    <source>
        <dbReference type="PROSITE" id="PS51464"/>
    </source>
</evidence>
<dbReference type="CDD" id="cd05009">
    <property type="entry name" value="SIS_GlmS_GlmD_2"/>
    <property type="match status" value="1"/>
</dbReference>
<accession>A0A0R2LHM5</accession>
<keyword evidence="1" id="KW-0677">Repeat</keyword>
<feature type="compositionally biased region" description="Basic and acidic residues" evidence="2">
    <location>
        <begin position="339"/>
        <end position="352"/>
    </location>
</feature>
<keyword evidence="4" id="KW-0413">Isomerase</keyword>
<dbReference type="CDD" id="cd05008">
    <property type="entry name" value="SIS_GlmS_GlmD_1"/>
    <property type="match status" value="1"/>
</dbReference>
<dbReference type="Proteomes" id="UP000051886">
    <property type="component" value="Unassembled WGS sequence"/>
</dbReference>
<keyword evidence="5" id="KW-1185">Reference proteome</keyword>
<feature type="domain" description="SIS" evidence="3">
    <location>
        <begin position="25"/>
        <end position="167"/>
    </location>
</feature>
<dbReference type="SUPFAM" id="SSF53697">
    <property type="entry name" value="SIS domain"/>
    <property type="match status" value="1"/>
</dbReference>
<dbReference type="GO" id="GO:0006487">
    <property type="term" value="P:protein N-linked glycosylation"/>
    <property type="evidence" value="ECO:0007669"/>
    <property type="project" value="TreeGrafter"/>
</dbReference>
<dbReference type="GO" id="GO:0016853">
    <property type="term" value="F:isomerase activity"/>
    <property type="evidence" value="ECO:0007669"/>
    <property type="project" value="UniProtKB-KW"/>
</dbReference>
<feature type="region of interest" description="Disordered" evidence="2">
    <location>
        <begin position="331"/>
        <end position="352"/>
    </location>
</feature>
<dbReference type="GO" id="GO:0097367">
    <property type="term" value="F:carbohydrate derivative binding"/>
    <property type="evidence" value="ECO:0007669"/>
    <property type="project" value="InterPro"/>
</dbReference>
<dbReference type="GO" id="GO:0004360">
    <property type="term" value="F:glutamine-fructose-6-phosphate transaminase (isomerizing) activity"/>
    <property type="evidence" value="ECO:0007669"/>
    <property type="project" value="TreeGrafter"/>
</dbReference>
<dbReference type="PANTHER" id="PTHR10937">
    <property type="entry name" value="GLUCOSAMINE--FRUCTOSE-6-PHOSPHATE AMINOTRANSFERASE, ISOMERIZING"/>
    <property type="match status" value="1"/>
</dbReference>
<dbReference type="Pfam" id="PF01380">
    <property type="entry name" value="SIS"/>
    <property type="match status" value="1"/>
</dbReference>
<dbReference type="OrthoDB" id="5150296at2"/>
<gene>
    <name evidence="4" type="ORF">IV66_GL000488</name>
</gene>
<dbReference type="InterPro" id="IPR035490">
    <property type="entry name" value="GlmS/FrlB_SIS"/>
</dbReference>
<dbReference type="EMBL" id="JQCN01000011">
    <property type="protein sequence ID" value="KRO01300.1"/>
    <property type="molecule type" value="Genomic_DNA"/>
</dbReference>
<dbReference type="InterPro" id="IPR035466">
    <property type="entry name" value="GlmS/AgaS_SIS"/>
</dbReference>
<dbReference type="InterPro" id="IPR001347">
    <property type="entry name" value="SIS_dom"/>
</dbReference>
<comment type="caution">
    <text evidence="4">The sequence shown here is derived from an EMBL/GenBank/DDBJ whole genome shotgun (WGS) entry which is preliminary data.</text>
</comment>
<proteinExistence type="predicted"/>
<sequence length="352" mass="39175">MNLIQNYLKETPMQLGKIVEGSQRLFDSVVKKDIKKIIITGSGTSYHSGLQMQQIMRVKSGISVSATYPFQVTPEIFDEDSSRTLFIGISQGGSSLSTYDAMEIAKNKGCIIATMAGEKDAYIDQLADDVLTVNIGEEKAGAKTKGYYATKVNLLLLAEYIGVENGHLSQSDFDADQESLKKTFEEYPIALNRALKWVEQNKEDLAKADNIRVVGPGQLYGDVLESALKLLETCRIPVTGYDFDEFIHGIYNAIDEKSTVLFMDDGSEPRVGKIVEVLGQWTDRLYVIGVSDAEDSHKFGYDVQVPKDFQTFVFPLVFQVMASVLPELKGVDPSQPKDPNFHQELGSKKYNY</sequence>
<evidence type="ECO:0000256" key="1">
    <source>
        <dbReference type="ARBA" id="ARBA00022737"/>
    </source>
</evidence>
<dbReference type="PANTHER" id="PTHR10937:SF17">
    <property type="entry name" value="GLUCOSAMINE-FRUCTOSE-6-PHOSPHATE AMINOTRANSFERASE"/>
    <property type="match status" value="1"/>
</dbReference>
<dbReference type="GO" id="GO:0006047">
    <property type="term" value="P:UDP-N-acetylglucosamine metabolic process"/>
    <property type="evidence" value="ECO:0007669"/>
    <property type="project" value="TreeGrafter"/>
</dbReference>
<name>A0A0R2LHM5_9LACO</name>
<dbReference type="RefSeq" id="WP_017866993.1">
    <property type="nucleotide sequence ID" value="NZ_BJYB01000023.1"/>
</dbReference>
<dbReference type="Gene3D" id="3.40.50.10490">
    <property type="entry name" value="Glucose-6-phosphate isomerase like protein, domain 1"/>
    <property type="match status" value="2"/>
</dbReference>
<evidence type="ECO:0000256" key="2">
    <source>
        <dbReference type="SAM" id="MobiDB-lite"/>
    </source>
</evidence>
<evidence type="ECO:0000313" key="5">
    <source>
        <dbReference type="Proteomes" id="UP000051886"/>
    </source>
</evidence>
<reference evidence="4 5" key="1">
    <citation type="journal article" date="2015" name="Genome Announc.">
        <title>Expanding the biotechnology potential of lactobacilli through comparative genomics of 213 strains and associated genera.</title>
        <authorList>
            <person name="Sun Z."/>
            <person name="Harris H.M."/>
            <person name="McCann A."/>
            <person name="Guo C."/>
            <person name="Argimon S."/>
            <person name="Zhang W."/>
            <person name="Yang X."/>
            <person name="Jeffery I.B."/>
            <person name="Cooney J.C."/>
            <person name="Kagawa T.F."/>
            <person name="Liu W."/>
            <person name="Song Y."/>
            <person name="Salvetti E."/>
            <person name="Wrobel A."/>
            <person name="Rasinkangas P."/>
            <person name="Parkhill J."/>
            <person name="Rea M.C."/>
            <person name="O'Sullivan O."/>
            <person name="Ritari J."/>
            <person name="Douillard F.P."/>
            <person name="Paul Ross R."/>
            <person name="Yang R."/>
            <person name="Briner A.E."/>
            <person name="Felis G.E."/>
            <person name="de Vos W.M."/>
            <person name="Barrangou R."/>
            <person name="Klaenhammer T.R."/>
            <person name="Caufield P.W."/>
            <person name="Cui Y."/>
            <person name="Zhang H."/>
            <person name="O'Toole P.W."/>
        </authorList>
    </citation>
    <scope>NUCLEOTIDE SEQUENCE [LARGE SCALE GENOMIC DNA]</scope>
    <source>
        <strain evidence="4 5">NBRC 103219</strain>
    </source>
</reference>
<dbReference type="PATRIC" id="fig|449659.4.peg.491"/>
<dbReference type="PROSITE" id="PS51464">
    <property type="entry name" value="SIS"/>
    <property type="match status" value="1"/>
</dbReference>
<organism evidence="4 5">
    <name type="scientific">Ligilactobacillus pobuzihii</name>
    <dbReference type="NCBI Taxonomy" id="449659"/>
    <lineage>
        <taxon>Bacteria</taxon>
        <taxon>Bacillati</taxon>
        <taxon>Bacillota</taxon>
        <taxon>Bacilli</taxon>
        <taxon>Lactobacillales</taxon>
        <taxon>Lactobacillaceae</taxon>
        <taxon>Ligilactobacillus</taxon>
    </lineage>
</organism>
<protein>
    <submittedName>
        <fullName evidence="4">Phosphosugar isomerase</fullName>
    </submittedName>
</protein>
<dbReference type="AlphaFoldDB" id="A0A0R2LHM5"/>
<dbReference type="InterPro" id="IPR046348">
    <property type="entry name" value="SIS_dom_sf"/>
</dbReference>